<evidence type="ECO:0000259" key="1">
    <source>
        <dbReference type="Pfam" id="PF14040"/>
    </source>
</evidence>
<proteinExistence type="predicted"/>
<keyword evidence="3" id="KW-1185">Reference proteome</keyword>
<dbReference type="Proteomes" id="UP000027632">
    <property type="component" value="Unassembled WGS sequence"/>
</dbReference>
<accession>A0ABR4SY16</accession>
<evidence type="ECO:0000313" key="3">
    <source>
        <dbReference type="Proteomes" id="UP000027632"/>
    </source>
</evidence>
<evidence type="ECO:0000313" key="2">
    <source>
        <dbReference type="EMBL" id="KEG40082.1"/>
    </source>
</evidence>
<organism evidence="2 3">
    <name type="scientific">Streptomyces griseorubens</name>
    <dbReference type="NCBI Taxonomy" id="66897"/>
    <lineage>
        <taxon>Bacteria</taxon>
        <taxon>Bacillati</taxon>
        <taxon>Actinomycetota</taxon>
        <taxon>Actinomycetes</taxon>
        <taxon>Kitasatosporales</taxon>
        <taxon>Streptomycetaceae</taxon>
        <taxon>Streptomyces</taxon>
        <taxon>Streptomyces althioticus group</taxon>
    </lineage>
</organism>
<sequence>MVCSTAPTEYTYDRFGSCLGNRPIKLTKLKDGNPVGSALLHVSSRLILDRAKLSWKESISIKYESFEGKLTTNTFHVAFTAGCNKSCKMTTASPWTGHLSLAPKQTLSGDVEYNVATPNSGFNGGITTNYKINVMQAGTVPIQPNATWSNPRTIRCDDEVSNVPGCVYPHITPELVLPLSTYKEAAATYLFQQQYSDHPLGTKDEPLHRLANLDAQEANRDRTCVVAAEGAVETPELFVRKSSKIPDDSCDEYPFAASLEGGTPGAYCNDVEFELVDGEWIYAQANSTKPLFKEAQCSRGHVPLDLNSAAGQELGRLVQAQRMIDFDAYTVRIPA</sequence>
<gene>
    <name evidence="2" type="ORF">DJ64_10980</name>
</gene>
<dbReference type="InterPro" id="IPR029476">
    <property type="entry name" value="DNase_NucA_NucB"/>
</dbReference>
<feature type="domain" description="Deoxyribonuclease NucA/NucB" evidence="1">
    <location>
        <begin position="230"/>
        <end position="269"/>
    </location>
</feature>
<dbReference type="Pfam" id="PF14040">
    <property type="entry name" value="DNase_NucA_NucB"/>
    <property type="match status" value="1"/>
</dbReference>
<reference evidence="2 3" key="1">
    <citation type="submission" date="2014-04" db="EMBL/GenBank/DDBJ databases">
        <title>Draft genome sequence of the novel Streptomyces griseorubens JSD-1 playing a role in carbon and nitrogen cycle.</title>
        <authorList>
            <consortium name="Shanghai Jiao Tong University"/>
            <person name="Feng H."/>
            <person name="Sun Y."/>
            <person name="Zhi Y."/>
            <person name="Mao L."/>
            <person name="Luo Y."/>
            <person name="Wei X."/>
            <person name="Zhou P."/>
        </authorList>
    </citation>
    <scope>NUCLEOTIDE SEQUENCE [LARGE SCALE GENOMIC DNA]</scope>
    <source>
        <strain evidence="2 3">JSD-1</strain>
    </source>
</reference>
<name>A0ABR4SY16_9ACTN</name>
<dbReference type="EMBL" id="JJMG01000165">
    <property type="protein sequence ID" value="KEG40082.1"/>
    <property type="molecule type" value="Genomic_DNA"/>
</dbReference>
<comment type="caution">
    <text evidence="2">The sequence shown here is derived from an EMBL/GenBank/DDBJ whole genome shotgun (WGS) entry which is preliminary data.</text>
</comment>
<protein>
    <recommendedName>
        <fullName evidence="1">Deoxyribonuclease NucA/NucB domain-containing protein</fullName>
    </recommendedName>
</protein>